<dbReference type="PROSITE" id="PS51158">
    <property type="entry name" value="ALPHA_KINASE"/>
    <property type="match status" value="1"/>
</dbReference>
<reference evidence="5 6" key="1">
    <citation type="journal article" date="2016" name="Mol. Biol. Evol.">
        <title>Comparative Genomics of Early-Diverging Mushroom-Forming Fungi Provides Insights into the Origins of Lignocellulose Decay Capabilities.</title>
        <authorList>
            <person name="Nagy L.G."/>
            <person name="Riley R."/>
            <person name="Tritt A."/>
            <person name="Adam C."/>
            <person name="Daum C."/>
            <person name="Floudas D."/>
            <person name="Sun H."/>
            <person name="Yadav J.S."/>
            <person name="Pangilinan J."/>
            <person name="Larsson K.H."/>
            <person name="Matsuura K."/>
            <person name="Barry K."/>
            <person name="Labutti K."/>
            <person name="Kuo R."/>
            <person name="Ohm R.A."/>
            <person name="Bhattacharya S.S."/>
            <person name="Shirouzu T."/>
            <person name="Yoshinaga Y."/>
            <person name="Martin F.M."/>
            <person name="Grigoriev I.V."/>
            <person name="Hibbett D.S."/>
        </authorList>
    </citation>
    <scope>NUCLEOTIDE SEQUENCE [LARGE SCALE GENOMIC DNA]</scope>
    <source>
        <strain evidence="5 6">HHB10207 ss-3</strain>
    </source>
</reference>
<evidence type="ECO:0000256" key="2">
    <source>
        <dbReference type="ARBA" id="ARBA00022679"/>
    </source>
</evidence>
<dbReference type="Pfam" id="PF02816">
    <property type="entry name" value="Alpha_kinase"/>
    <property type="match status" value="1"/>
</dbReference>
<accession>A0A165X0V1</accession>
<evidence type="ECO:0000256" key="3">
    <source>
        <dbReference type="ARBA" id="ARBA00022777"/>
    </source>
</evidence>
<dbReference type="Gene3D" id="3.20.200.10">
    <property type="entry name" value="MHCK/EF2 kinase"/>
    <property type="match status" value="1"/>
</dbReference>
<dbReference type="Proteomes" id="UP000076798">
    <property type="component" value="Unassembled WGS sequence"/>
</dbReference>
<evidence type="ECO:0000256" key="1">
    <source>
        <dbReference type="ARBA" id="ARBA00022527"/>
    </source>
</evidence>
<dbReference type="GO" id="GO:0005524">
    <property type="term" value="F:ATP binding"/>
    <property type="evidence" value="ECO:0007669"/>
    <property type="project" value="InterPro"/>
</dbReference>
<keyword evidence="1" id="KW-0723">Serine/threonine-protein kinase</keyword>
<name>A0A165X0V1_9AGAM</name>
<dbReference type="OrthoDB" id="301415at2759"/>
<evidence type="ECO:0000259" key="4">
    <source>
        <dbReference type="PROSITE" id="PS51158"/>
    </source>
</evidence>
<evidence type="ECO:0000313" key="5">
    <source>
        <dbReference type="EMBL" id="KZT31728.1"/>
    </source>
</evidence>
<organism evidence="5 6">
    <name type="scientific">Sistotremastrum suecicum HHB10207 ss-3</name>
    <dbReference type="NCBI Taxonomy" id="1314776"/>
    <lineage>
        <taxon>Eukaryota</taxon>
        <taxon>Fungi</taxon>
        <taxon>Dikarya</taxon>
        <taxon>Basidiomycota</taxon>
        <taxon>Agaricomycotina</taxon>
        <taxon>Agaricomycetes</taxon>
        <taxon>Sistotremastrales</taxon>
        <taxon>Sistotremastraceae</taxon>
        <taxon>Sistotremastrum</taxon>
    </lineage>
</organism>
<dbReference type="EMBL" id="KV428479">
    <property type="protein sequence ID" value="KZT31728.1"/>
    <property type="molecule type" value="Genomic_DNA"/>
</dbReference>
<feature type="domain" description="Alpha-type protein kinase" evidence="4">
    <location>
        <begin position="1"/>
        <end position="182"/>
    </location>
</feature>
<dbReference type="InterPro" id="IPR004166">
    <property type="entry name" value="a-kinase_dom"/>
</dbReference>
<protein>
    <recommendedName>
        <fullName evidence="4">Alpha-type protein kinase domain-containing protein</fullName>
    </recommendedName>
</protein>
<dbReference type="GO" id="GO:0004674">
    <property type="term" value="F:protein serine/threonine kinase activity"/>
    <property type="evidence" value="ECO:0007669"/>
    <property type="project" value="UniProtKB-KW"/>
</dbReference>
<dbReference type="SUPFAM" id="SSF56112">
    <property type="entry name" value="Protein kinase-like (PK-like)"/>
    <property type="match status" value="1"/>
</dbReference>
<dbReference type="InterPro" id="IPR011009">
    <property type="entry name" value="Kinase-like_dom_sf"/>
</dbReference>
<proteinExistence type="predicted"/>
<keyword evidence="3" id="KW-0418">Kinase</keyword>
<gene>
    <name evidence="5" type="ORF">SISSUDRAFT_994767</name>
</gene>
<keyword evidence="2" id="KW-0808">Transferase</keyword>
<sequence length="201" mass="22738">MEAEERLTNSEALTLLWSTAMLKMATDFVENFLAEHPNATPPNPIPQLRMVRFATFMVTTTSKTRPVERYLLEEVIPESDGLFTKLVHNGQAIPLCNLPYPRHLQAQWCCTLQHIQWELTHGLAFVTDYQGGNTIITDTQIITHPNLGNGLFGEGNVPDAHKNFRTDHRCNAWCQFLDLPREPTAFPGKLNITTVVSHTQT</sequence>
<dbReference type="AlphaFoldDB" id="A0A165X0V1"/>
<keyword evidence="6" id="KW-1185">Reference proteome</keyword>
<evidence type="ECO:0000313" key="6">
    <source>
        <dbReference type="Proteomes" id="UP000076798"/>
    </source>
</evidence>